<feature type="transmembrane region" description="Helical" evidence="8">
    <location>
        <begin position="21"/>
        <end position="45"/>
    </location>
</feature>
<dbReference type="NCBIfam" id="NF008195">
    <property type="entry name" value="PRK10949.1"/>
    <property type="match status" value="1"/>
</dbReference>
<dbReference type="SUPFAM" id="SSF52096">
    <property type="entry name" value="ClpP/crotonase"/>
    <property type="match status" value="2"/>
</dbReference>
<dbReference type="PANTHER" id="PTHR33209:SF1">
    <property type="entry name" value="PEPTIDASE S49 DOMAIN-CONTAINING PROTEIN"/>
    <property type="match status" value="1"/>
</dbReference>
<evidence type="ECO:0000256" key="7">
    <source>
        <dbReference type="PIRSR" id="PIRSR001217-1"/>
    </source>
</evidence>
<organism evidence="10 11">
    <name type="scientific">Rosenbergiella nectarea</name>
    <dbReference type="NCBI Taxonomy" id="988801"/>
    <lineage>
        <taxon>Bacteria</taxon>
        <taxon>Pseudomonadati</taxon>
        <taxon>Pseudomonadota</taxon>
        <taxon>Gammaproteobacteria</taxon>
        <taxon>Enterobacterales</taxon>
        <taxon>Erwiniaceae</taxon>
        <taxon>Rosenbergiella</taxon>
    </lineage>
</organism>
<dbReference type="InterPro" id="IPR002142">
    <property type="entry name" value="Peptidase_S49"/>
</dbReference>
<evidence type="ECO:0000256" key="3">
    <source>
        <dbReference type="ARBA" id="ARBA00022670"/>
    </source>
</evidence>
<dbReference type="InterPro" id="IPR004635">
    <property type="entry name" value="Pept_S49_SppA"/>
</dbReference>
<feature type="active site" description="Nucleophile" evidence="7">
    <location>
        <position position="415"/>
    </location>
</feature>
<feature type="active site" description="Proton donor/acceptor" evidence="7">
    <location>
        <position position="212"/>
    </location>
</feature>
<evidence type="ECO:0000256" key="5">
    <source>
        <dbReference type="ARBA" id="ARBA00022825"/>
    </source>
</evidence>
<dbReference type="InterPro" id="IPR029045">
    <property type="entry name" value="ClpP/crotonase-like_dom_sf"/>
</dbReference>
<comment type="subcellular location">
    <subcellularLocation>
        <location evidence="1">Membrane</location>
    </subcellularLocation>
</comment>
<dbReference type="Proteomes" id="UP000242515">
    <property type="component" value="Unassembled WGS sequence"/>
</dbReference>
<keyword evidence="5" id="KW-0720">Serine protease</keyword>
<dbReference type="EMBL" id="FOGC01000005">
    <property type="protein sequence ID" value="SEQ68999.1"/>
    <property type="molecule type" value="Genomic_DNA"/>
</dbReference>
<evidence type="ECO:0000313" key="11">
    <source>
        <dbReference type="Proteomes" id="UP000242515"/>
    </source>
</evidence>
<dbReference type="NCBIfam" id="TIGR00706">
    <property type="entry name" value="SppA_dom"/>
    <property type="match status" value="1"/>
</dbReference>
<dbReference type="GO" id="GO:0006465">
    <property type="term" value="P:signal peptide processing"/>
    <property type="evidence" value="ECO:0007669"/>
    <property type="project" value="InterPro"/>
</dbReference>
<dbReference type="GO" id="GO:0008236">
    <property type="term" value="F:serine-type peptidase activity"/>
    <property type="evidence" value="ECO:0007669"/>
    <property type="project" value="UniProtKB-KW"/>
</dbReference>
<dbReference type="PIRSF" id="PIRSF001217">
    <property type="entry name" value="Protease_4_SppA"/>
    <property type="match status" value="1"/>
</dbReference>
<feature type="domain" description="Peptidase S49" evidence="9">
    <location>
        <begin position="398"/>
        <end position="548"/>
    </location>
</feature>
<dbReference type="NCBIfam" id="TIGR00705">
    <property type="entry name" value="SppA_67K"/>
    <property type="match status" value="1"/>
</dbReference>
<dbReference type="PANTHER" id="PTHR33209">
    <property type="entry name" value="PROTEASE 4"/>
    <property type="match status" value="1"/>
</dbReference>
<evidence type="ECO:0000259" key="9">
    <source>
        <dbReference type="Pfam" id="PF01343"/>
    </source>
</evidence>
<proteinExistence type="inferred from homology"/>
<dbReference type="CDD" id="cd07018">
    <property type="entry name" value="S49_SppA_67K_type"/>
    <property type="match status" value="1"/>
</dbReference>
<dbReference type="Gene3D" id="6.20.330.10">
    <property type="match status" value="1"/>
</dbReference>
<dbReference type="InterPro" id="IPR047217">
    <property type="entry name" value="S49_SppA_67K_type_N"/>
</dbReference>
<keyword evidence="8" id="KW-1133">Transmembrane helix</keyword>
<dbReference type="RefSeq" id="WP_092675292.1">
    <property type="nucleotide sequence ID" value="NZ_FOGC01000005.1"/>
</dbReference>
<dbReference type="AlphaFoldDB" id="A0A1H9I330"/>
<dbReference type="Gene3D" id="3.90.226.10">
    <property type="entry name" value="2-enoyl-CoA Hydratase, Chain A, domain 1"/>
    <property type="match status" value="3"/>
</dbReference>
<evidence type="ECO:0000256" key="2">
    <source>
        <dbReference type="ARBA" id="ARBA00008683"/>
    </source>
</evidence>
<evidence type="ECO:0000256" key="1">
    <source>
        <dbReference type="ARBA" id="ARBA00004370"/>
    </source>
</evidence>
<protein>
    <submittedName>
        <fullName evidence="10">Protease-4</fullName>
    </submittedName>
</protein>
<keyword evidence="4" id="KW-0378">Hydrolase</keyword>
<name>A0A1H9I330_9GAMM</name>
<keyword evidence="6 8" id="KW-0472">Membrane</keyword>
<dbReference type="CDD" id="cd07019">
    <property type="entry name" value="S49_SppA_1"/>
    <property type="match status" value="1"/>
</dbReference>
<evidence type="ECO:0000256" key="4">
    <source>
        <dbReference type="ARBA" id="ARBA00022801"/>
    </source>
</evidence>
<gene>
    <name evidence="10" type="ORF">SAMN05216522_105188</name>
</gene>
<feature type="domain" description="Peptidase S49" evidence="9">
    <location>
        <begin position="144"/>
        <end position="298"/>
    </location>
</feature>
<dbReference type="InterPro" id="IPR004634">
    <property type="entry name" value="Pept_S49_pIV"/>
</dbReference>
<dbReference type="STRING" id="988801.SAMN05216522_105188"/>
<keyword evidence="8" id="KW-0812">Transmembrane</keyword>
<keyword evidence="11" id="KW-1185">Reference proteome</keyword>
<dbReference type="OrthoDB" id="9764363at2"/>
<accession>A0A1H9I330</accession>
<evidence type="ECO:0000256" key="6">
    <source>
        <dbReference type="ARBA" id="ARBA00023136"/>
    </source>
</evidence>
<reference evidence="11" key="1">
    <citation type="submission" date="2016-10" db="EMBL/GenBank/DDBJ databases">
        <authorList>
            <person name="Varghese N."/>
            <person name="Submissions S."/>
        </authorList>
    </citation>
    <scope>NUCLEOTIDE SEQUENCE [LARGE SCALE GENOMIC DNA]</scope>
    <source>
        <strain evidence="11">8N4</strain>
    </source>
</reference>
<dbReference type="Pfam" id="PF01343">
    <property type="entry name" value="Peptidase_S49"/>
    <property type="match status" value="2"/>
</dbReference>
<sequence>MRTAWRIIVRVLSGLWRIINFVRECILNLFLLVLMLCGIAIWGLFSHDSTPTRTVNTTQALVLNLDGVIVEQPSQDKKITKLLGQEFLGANSKLRQENALFELVDSIRQAKNDKSITGIVLDLHNFAGGDQPALNYVGKALKEFSASGKPIYAYGDNYTQAQYYLASYANHLYLSPQGAVDLHGMATNNLYFKALLDKLKVSSHVFRVGTYKSAVEPFLRDDMSPAARDADTRWITQLWQSYLSTVSANRHLTPQQLFPGADAIIAALKANGGDMAKYALEARMVDGLKSRADVEQELSKKFGWDTQQKSFKQVSIYDYSAPAKAKANNDKPNVAVIVANGAIMDGPASDGNVGGETTAQQIREARLDPAIKVIILRVNSPGGSVTASEQIREELMAAKKAGKPIVVSMGGLAASGGYWISTPADYIIASPTTLTGSIGIFGVINTVENTLSSVGVHTDGVSTSPLADISMTKALPDQVTQLMQLTIENGYRNFIDLVAQSRHKTPEQINEIGQGHVWTGEDAKQNGLVDALGDFDDAVNKAQSLAHLQKVSLKWVQQDPSWMDTLFSQMQASASARLPDQVKAWLPTPLSEVMSKAQQQPGLFNQQGDPQNRYAWCVNCGVVN</sequence>
<evidence type="ECO:0000256" key="8">
    <source>
        <dbReference type="SAM" id="Phobius"/>
    </source>
</evidence>
<comment type="similarity">
    <text evidence="2">Belongs to the peptidase S49 family.</text>
</comment>
<evidence type="ECO:0000313" key="10">
    <source>
        <dbReference type="EMBL" id="SEQ68999.1"/>
    </source>
</evidence>
<dbReference type="GO" id="GO:0005886">
    <property type="term" value="C:plasma membrane"/>
    <property type="evidence" value="ECO:0007669"/>
    <property type="project" value="InterPro"/>
</dbReference>
<dbReference type="InterPro" id="IPR033854">
    <property type="entry name" value="S49_SppA_1"/>
</dbReference>
<keyword evidence="3 10" id="KW-0645">Protease</keyword>